<keyword evidence="4" id="KW-1185">Reference proteome</keyword>
<dbReference type="Pfam" id="PF13338">
    <property type="entry name" value="AbiEi_4"/>
    <property type="match status" value="1"/>
</dbReference>
<organism evidence="3 4">
    <name type="scientific">Promicromonospora kroppenstedtii</name>
    <dbReference type="NCBI Taxonomy" id="440482"/>
    <lineage>
        <taxon>Bacteria</taxon>
        <taxon>Bacillati</taxon>
        <taxon>Actinomycetota</taxon>
        <taxon>Actinomycetes</taxon>
        <taxon>Micrococcales</taxon>
        <taxon>Promicromonosporaceae</taxon>
        <taxon>Promicromonospora</taxon>
    </lineage>
</organism>
<keyword evidence="1" id="KW-1133">Transmembrane helix</keyword>
<evidence type="ECO:0000259" key="2">
    <source>
        <dbReference type="Pfam" id="PF13338"/>
    </source>
</evidence>
<dbReference type="Proteomes" id="UP001611580">
    <property type="component" value="Unassembled WGS sequence"/>
</dbReference>
<gene>
    <name evidence="3" type="ORF">ACH47X_14780</name>
</gene>
<feature type="domain" description="AbiEi antitoxin N-terminal" evidence="2">
    <location>
        <begin position="14"/>
        <end position="54"/>
    </location>
</feature>
<evidence type="ECO:0000313" key="4">
    <source>
        <dbReference type="Proteomes" id="UP001611580"/>
    </source>
</evidence>
<evidence type="ECO:0000256" key="1">
    <source>
        <dbReference type="SAM" id="Phobius"/>
    </source>
</evidence>
<proteinExistence type="predicted"/>
<protein>
    <recommendedName>
        <fullName evidence="2">AbiEi antitoxin N-terminal domain-containing protein</fullName>
    </recommendedName>
</protein>
<accession>A0ABW7XLS3</accession>
<keyword evidence="1" id="KW-0472">Membrane</keyword>
<evidence type="ECO:0000313" key="3">
    <source>
        <dbReference type="EMBL" id="MFI2488179.1"/>
    </source>
</evidence>
<keyword evidence="1" id="KW-0812">Transmembrane</keyword>
<dbReference type="InterPro" id="IPR025159">
    <property type="entry name" value="AbiEi_N"/>
</dbReference>
<dbReference type="EMBL" id="JBIRYI010000008">
    <property type="protein sequence ID" value="MFI2488179.1"/>
    <property type="molecule type" value="Genomic_DNA"/>
</dbReference>
<sequence length="353" mass="37973">MRPLKALPVQVDVIASRQEGLISAAQLDGIGVDAQWRYRLVRQGRLIRVTQGVYDTDVVPPDQRSRADLLDHLRRRPAWLGLLAAGPGSTAVGLCALALYKVKGLPRTIRSEVVAPDGLWRPARDGITFRKIGGIVTGRFGGDFRIASVADALALGVGQMYRDDAVAVMDDLLHTRSATADDLARAHDLARGHRDVEATHSWWRLPDGRSESPLETSARLACLDAGIPPDTLQLVVRDPDGAHLGRVDLAWRLPDGTWLLVEIDGVSVHSAPAAVFRDRTRQNALASAGGSRLLRFTAKDLRGRLVQTLEPLLREAGWAPGCYDDVGQPAVLGPSAVSTGKAATAALSVPFEA</sequence>
<dbReference type="RefSeq" id="WP_397405377.1">
    <property type="nucleotide sequence ID" value="NZ_JBIRYI010000008.1"/>
</dbReference>
<comment type="caution">
    <text evidence="3">The sequence shown here is derived from an EMBL/GenBank/DDBJ whole genome shotgun (WGS) entry which is preliminary data.</text>
</comment>
<feature type="transmembrane region" description="Helical" evidence="1">
    <location>
        <begin position="78"/>
        <end position="100"/>
    </location>
</feature>
<name>A0ABW7XLS3_9MICO</name>
<reference evidence="3 4" key="1">
    <citation type="submission" date="2024-10" db="EMBL/GenBank/DDBJ databases">
        <title>The Natural Products Discovery Center: Release of the First 8490 Sequenced Strains for Exploring Actinobacteria Biosynthetic Diversity.</title>
        <authorList>
            <person name="Kalkreuter E."/>
            <person name="Kautsar S.A."/>
            <person name="Yang D."/>
            <person name="Bader C.D."/>
            <person name="Teijaro C.N."/>
            <person name="Fluegel L."/>
            <person name="Davis C.M."/>
            <person name="Simpson J.R."/>
            <person name="Lauterbach L."/>
            <person name="Steele A.D."/>
            <person name="Gui C."/>
            <person name="Meng S."/>
            <person name="Li G."/>
            <person name="Viehrig K."/>
            <person name="Ye F."/>
            <person name="Su P."/>
            <person name="Kiefer A.F."/>
            <person name="Nichols A."/>
            <person name="Cepeda A.J."/>
            <person name="Yan W."/>
            <person name="Fan B."/>
            <person name="Jiang Y."/>
            <person name="Adhikari A."/>
            <person name="Zheng C.-J."/>
            <person name="Schuster L."/>
            <person name="Cowan T.M."/>
            <person name="Smanski M.J."/>
            <person name="Chevrette M.G."/>
            <person name="De Carvalho L.P.S."/>
            <person name="Shen B."/>
        </authorList>
    </citation>
    <scope>NUCLEOTIDE SEQUENCE [LARGE SCALE GENOMIC DNA]</scope>
    <source>
        <strain evidence="3 4">NPDC019481</strain>
    </source>
</reference>